<feature type="compositionally biased region" description="Basic and acidic residues" evidence="6">
    <location>
        <begin position="272"/>
        <end position="282"/>
    </location>
</feature>
<gene>
    <name evidence="8" type="ORF">DICVIV_00667</name>
</gene>
<dbReference type="STRING" id="29172.A0A0D8YAY1"/>
<accession>A0A0D8YAY1</accession>
<sequence>MYIAFTHILSSRRLLPQNVFKKRNIDGNDRCVEGYLRAYVMDTKEILGARLVQKFKGVTTAVEQRYLRELILVVSPTNEDMNDAIEMYTWTMRYDIDGDPQAELRRADGTVMAALRFRGMQYLKKQTAELLRMIRALCRDTLAPLPTGASAVIRITYTDRTPKGYQAPGFYRSPEEPVLRSDAQEIEIGSIQTKYYGASVVIRSLFIDDAYAVGLRLKEAIKIGSLDDSLNDSFGEEADASDEANRSNNNDTMERISDTALHQSGDVEVAREGAECVDETRSRSTPVISDSETSKLTKLSVAVDRGSIADMDSLDASLPTEEYPKRSRRGRPAAVKSARGQPVFERSRSPVSVSVAAPQIVHVTTPTTKPSNDSCDTPPAKKTPGFIKLLQRSHQQSGGNNKQLAHMLLMRK</sequence>
<protein>
    <submittedName>
        <fullName evidence="8">HORMA domain protein</fullName>
    </submittedName>
</protein>
<reference evidence="8 9" key="1">
    <citation type="submission" date="2013-11" db="EMBL/GenBank/DDBJ databases">
        <title>Draft genome of the bovine lungworm Dictyocaulus viviparus.</title>
        <authorList>
            <person name="Mitreva M."/>
        </authorList>
    </citation>
    <scope>NUCLEOTIDE SEQUENCE [LARGE SCALE GENOMIC DNA]</scope>
    <source>
        <strain evidence="8 9">HannoverDv2000</strain>
    </source>
</reference>
<dbReference type="EMBL" id="KN716155">
    <property type="protein sequence ID" value="KJH53169.1"/>
    <property type="molecule type" value="Genomic_DNA"/>
</dbReference>
<evidence type="ECO:0000256" key="6">
    <source>
        <dbReference type="SAM" id="MobiDB-lite"/>
    </source>
</evidence>
<dbReference type="GO" id="GO:0005694">
    <property type="term" value="C:chromosome"/>
    <property type="evidence" value="ECO:0007669"/>
    <property type="project" value="UniProtKB-SubCell"/>
</dbReference>
<comment type="subcellular location">
    <subcellularLocation>
        <location evidence="2">Chromosome</location>
    </subcellularLocation>
    <subcellularLocation>
        <location evidence="1">Nucleus</location>
    </subcellularLocation>
</comment>
<dbReference type="InterPro" id="IPR003511">
    <property type="entry name" value="HORMA_dom"/>
</dbReference>
<dbReference type="PANTHER" id="PTHR48225:SF7">
    <property type="entry name" value="MEIOSIS-SPECIFIC PROTEIN HOP1"/>
    <property type="match status" value="1"/>
</dbReference>
<keyword evidence="9" id="KW-1185">Reference proteome</keyword>
<evidence type="ECO:0000256" key="4">
    <source>
        <dbReference type="ARBA" id="ARBA00023242"/>
    </source>
</evidence>
<dbReference type="AlphaFoldDB" id="A0A0D8YAY1"/>
<dbReference type="GO" id="GO:0051321">
    <property type="term" value="P:meiotic cell cycle"/>
    <property type="evidence" value="ECO:0007669"/>
    <property type="project" value="UniProtKB-KW"/>
</dbReference>
<dbReference type="PANTHER" id="PTHR48225">
    <property type="entry name" value="HORMA DOMAIN-CONTAINING PROTEIN 1"/>
    <property type="match status" value="1"/>
</dbReference>
<keyword evidence="5" id="KW-0469">Meiosis</keyword>
<keyword evidence="3" id="KW-0158">Chromosome</keyword>
<dbReference type="Proteomes" id="UP000053766">
    <property type="component" value="Unassembled WGS sequence"/>
</dbReference>
<dbReference type="SUPFAM" id="SSF56019">
    <property type="entry name" value="The spindle assembly checkpoint protein mad2"/>
    <property type="match status" value="1"/>
</dbReference>
<feature type="region of interest" description="Disordered" evidence="6">
    <location>
        <begin position="272"/>
        <end position="291"/>
    </location>
</feature>
<dbReference type="GO" id="GO:0005634">
    <property type="term" value="C:nucleus"/>
    <property type="evidence" value="ECO:0007669"/>
    <property type="project" value="UniProtKB-SubCell"/>
</dbReference>
<dbReference type="PROSITE" id="PS50815">
    <property type="entry name" value="HORMA"/>
    <property type="match status" value="1"/>
</dbReference>
<dbReference type="OrthoDB" id="1928087at2759"/>
<organism evidence="8 9">
    <name type="scientific">Dictyocaulus viviparus</name>
    <name type="common">Bovine lungworm</name>
    <dbReference type="NCBI Taxonomy" id="29172"/>
    <lineage>
        <taxon>Eukaryota</taxon>
        <taxon>Metazoa</taxon>
        <taxon>Ecdysozoa</taxon>
        <taxon>Nematoda</taxon>
        <taxon>Chromadorea</taxon>
        <taxon>Rhabditida</taxon>
        <taxon>Rhabditina</taxon>
        <taxon>Rhabditomorpha</taxon>
        <taxon>Strongyloidea</taxon>
        <taxon>Metastrongylidae</taxon>
        <taxon>Dictyocaulus</taxon>
    </lineage>
</organism>
<evidence type="ECO:0000256" key="2">
    <source>
        <dbReference type="ARBA" id="ARBA00004286"/>
    </source>
</evidence>
<dbReference type="InterPro" id="IPR036570">
    <property type="entry name" value="HORMA_dom_sf"/>
</dbReference>
<proteinExistence type="predicted"/>
<dbReference type="Gene3D" id="3.30.900.10">
    <property type="entry name" value="HORMA domain"/>
    <property type="match status" value="1"/>
</dbReference>
<evidence type="ECO:0000313" key="8">
    <source>
        <dbReference type="EMBL" id="KJH53169.1"/>
    </source>
</evidence>
<evidence type="ECO:0000259" key="7">
    <source>
        <dbReference type="PROSITE" id="PS50815"/>
    </source>
</evidence>
<feature type="domain" description="HORMA" evidence="7">
    <location>
        <begin position="1"/>
        <end position="202"/>
    </location>
</feature>
<evidence type="ECO:0000256" key="3">
    <source>
        <dbReference type="ARBA" id="ARBA00022454"/>
    </source>
</evidence>
<dbReference type="InterPro" id="IPR051294">
    <property type="entry name" value="HORMA_MeioticProgression"/>
</dbReference>
<evidence type="ECO:0000256" key="5">
    <source>
        <dbReference type="ARBA" id="ARBA00023254"/>
    </source>
</evidence>
<evidence type="ECO:0000313" key="9">
    <source>
        <dbReference type="Proteomes" id="UP000053766"/>
    </source>
</evidence>
<feature type="region of interest" description="Disordered" evidence="6">
    <location>
        <begin position="320"/>
        <end position="351"/>
    </location>
</feature>
<keyword evidence="4" id="KW-0539">Nucleus</keyword>
<name>A0A0D8YAY1_DICVI</name>
<reference evidence="9" key="2">
    <citation type="journal article" date="2016" name="Sci. Rep.">
        <title>Dictyocaulus viviparus genome, variome and transcriptome elucidate lungworm biology and support future intervention.</title>
        <authorList>
            <person name="McNulty S.N."/>
            <person name="Strube C."/>
            <person name="Rosa B.A."/>
            <person name="Martin J.C."/>
            <person name="Tyagi R."/>
            <person name="Choi Y.J."/>
            <person name="Wang Q."/>
            <person name="Hallsworth Pepin K."/>
            <person name="Zhang X."/>
            <person name="Ozersky P."/>
            <person name="Wilson R.K."/>
            <person name="Sternberg P.W."/>
            <person name="Gasser R.B."/>
            <person name="Mitreva M."/>
        </authorList>
    </citation>
    <scope>NUCLEOTIDE SEQUENCE [LARGE SCALE GENOMIC DNA]</scope>
    <source>
        <strain evidence="9">HannoverDv2000</strain>
    </source>
</reference>
<evidence type="ECO:0000256" key="1">
    <source>
        <dbReference type="ARBA" id="ARBA00004123"/>
    </source>
</evidence>
<dbReference type="Pfam" id="PF02301">
    <property type="entry name" value="HORMA"/>
    <property type="match status" value="1"/>
</dbReference>